<protein>
    <recommendedName>
        <fullName evidence="4">3-beta hydroxysteroid dehydrogenase/isomerase domain-containing protein</fullName>
    </recommendedName>
</protein>
<feature type="domain" description="3-beta hydroxysteroid dehydrogenase/isomerase" evidence="4">
    <location>
        <begin position="6"/>
        <end position="257"/>
    </location>
</feature>
<dbReference type="AlphaFoldDB" id="A0A4S8KJU9"/>
<comment type="similarity">
    <text evidence="1">Belongs to the 3-beta-HSD family.</text>
</comment>
<dbReference type="InterPro" id="IPR050177">
    <property type="entry name" value="Lipid_A_modif_metabolic_enz"/>
</dbReference>
<evidence type="ECO:0000259" key="4">
    <source>
        <dbReference type="Pfam" id="PF01073"/>
    </source>
</evidence>
<dbReference type="GO" id="GO:0006694">
    <property type="term" value="P:steroid biosynthetic process"/>
    <property type="evidence" value="ECO:0007669"/>
    <property type="project" value="InterPro"/>
</dbReference>
<keyword evidence="3" id="KW-0812">Transmembrane</keyword>
<keyword evidence="3" id="KW-1133">Transmembrane helix</keyword>
<dbReference type="InterPro" id="IPR002225">
    <property type="entry name" value="3Beta_OHSteriod_DH/Estase"/>
</dbReference>
<dbReference type="OrthoDB" id="10058185at2759"/>
<evidence type="ECO:0000313" key="6">
    <source>
        <dbReference type="Proteomes" id="UP000297245"/>
    </source>
</evidence>
<evidence type="ECO:0000256" key="3">
    <source>
        <dbReference type="SAM" id="Phobius"/>
    </source>
</evidence>
<feature type="transmembrane region" description="Helical" evidence="3">
    <location>
        <begin position="270"/>
        <end position="288"/>
    </location>
</feature>
<keyword evidence="2" id="KW-0560">Oxidoreductase</keyword>
<sequence length="327" mass="35745">MAQKYLVIGGCGLLGRYVAKTLVDRGDMVEVLDIVQRYDDIPFHHGDISQEGVVLSVLKKTGSDCVIHTASPLATEAENSFFWRVNVHGTNNVISACIEAGVHKLVYTSSSGVIFSGSPINGADETYPIPAKGFRAYHETKALAEKAVLDANGKNGLLTCALRPSGIFGPGDRAMMTAMYKTYQSGRTGMQIGDNTNLVDFTSVQNVAEAHVLAADRLSSPIRSDIPVAGEAFFITNDDPWFFWDFANAVWQRLGTYYPGKRVRKKPTIIPMWVGIMIGAIMEIFGYLTGKKPVMTRLVATMSATPRWHKITKAKEALGYVPKVSMS</sequence>
<name>A0A4S8KJU9_DENBC</name>
<dbReference type="Gene3D" id="3.40.50.720">
    <property type="entry name" value="NAD(P)-binding Rossmann-like Domain"/>
    <property type="match status" value="1"/>
</dbReference>
<evidence type="ECO:0000313" key="5">
    <source>
        <dbReference type="EMBL" id="THU75729.1"/>
    </source>
</evidence>
<dbReference type="PANTHER" id="PTHR43245">
    <property type="entry name" value="BIFUNCTIONAL POLYMYXIN RESISTANCE PROTEIN ARNA"/>
    <property type="match status" value="1"/>
</dbReference>
<feature type="non-terminal residue" evidence="5">
    <location>
        <position position="327"/>
    </location>
</feature>
<dbReference type="EMBL" id="ML181611">
    <property type="protein sequence ID" value="THU75729.1"/>
    <property type="molecule type" value="Genomic_DNA"/>
</dbReference>
<dbReference type="PANTHER" id="PTHR43245:SF51">
    <property type="entry name" value="SHORT CHAIN DEHYDROGENASE_REDUCTASE FAMILY 42E, MEMBER 2"/>
    <property type="match status" value="1"/>
</dbReference>
<dbReference type="InterPro" id="IPR036291">
    <property type="entry name" value="NAD(P)-bd_dom_sf"/>
</dbReference>
<gene>
    <name evidence="5" type="ORF">K435DRAFT_787506</name>
</gene>
<reference evidence="5 6" key="1">
    <citation type="journal article" date="2019" name="Nat. Ecol. Evol.">
        <title>Megaphylogeny resolves global patterns of mushroom evolution.</title>
        <authorList>
            <person name="Varga T."/>
            <person name="Krizsan K."/>
            <person name="Foldi C."/>
            <person name="Dima B."/>
            <person name="Sanchez-Garcia M."/>
            <person name="Sanchez-Ramirez S."/>
            <person name="Szollosi G.J."/>
            <person name="Szarkandi J.G."/>
            <person name="Papp V."/>
            <person name="Albert L."/>
            <person name="Andreopoulos W."/>
            <person name="Angelini C."/>
            <person name="Antonin V."/>
            <person name="Barry K.W."/>
            <person name="Bougher N.L."/>
            <person name="Buchanan P."/>
            <person name="Buyck B."/>
            <person name="Bense V."/>
            <person name="Catcheside P."/>
            <person name="Chovatia M."/>
            <person name="Cooper J."/>
            <person name="Damon W."/>
            <person name="Desjardin D."/>
            <person name="Finy P."/>
            <person name="Geml J."/>
            <person name="Haridas S."/>
            <person name="Hughes K."/>
            <person name="Justo A."/>
            <person name="Karasinski D."/>
            <person name="Kautmanova I."/>
            <person name="Kiss B."/>
            <person name="Kocsube S."/>
            <person name="Kotiranta H."/>
            <person name="LaButti K.M."/>
            <person name="Lechner B.E."/>
            <person name="Liimatainen K."/>
            <person name="Lipzen A."/>
            <person name="Lukacs Z."/>
            <person name="Mihaltcheva S."/>
            <person name="Morgado L.N."/>
            <person name="Niskanen T."/>
            <person name="Noordeloos M.E."/>
            <person name="Ohm R.A."/>
            <person name="Ortiz-Santana B."/>
            <person name="Ovrebo C."/>
            <person name="Racz N."/>
            <person name="Riley R."/>
            <person name="Savchenko A."/>
            <person name="Shiryaev A."/>
            <person name="Soop K."/>
            <person name="Spirin V."/>
            <person name="Szebenyi C."/>
            <person name="Tomsovsky M."/>
            <person name="Tulloss R.E."/>
            <person name="Uehling J."/>
            <person name="Grigoriev I.V."/>
            <person name="Vagvolgyi C."/>
            <person name="Papp T."/>
            <person name="Martin F.M."/>
            <person name="Miettinen O."/>
            <person name="Hibbett D.S."/>
            <person name="Nagy L.G."/>
        </authorList>
    </citation>
    <scope>NUCLEOTIDE SEQUENCE [LARGE SCALE GENOMIC DNA]</scope>
    <source>
        <strain evidence="5 6">CBS 962.96</strain>
    </source>
</reference>
<keyword evidence="3" id="KW-0472">Membrane</keyword>
<dbReference type="Pfam" id="PF01073">
    <property type="entry name" value="3Beta_HSD"/>
    <property type="match status" value="1"/>
</dbReference>
<keyword evidence="6" id="KW-1185">Reference proteome</keyword>
<evidence type="ECO:0000256" key="1">
    <source>
        <dbReference type="ARBA" id="ARBA00009219"/>
    </source>
</evidence>
<accession>A0A4S8KJU9</accession>
<dbReference type="Proteomes" id="UP000297245">
    <property type="component" value="Unassembled WGS sequence"/>
</dbReference>
<dbReference type="SUPFAM" id="SSF51735">
    <property type="entry name" value="NAD(P)-binding Rossmann-fold domains"/>
    <property type="match status" value="1"/>
</dbReference>
<proteinExistence type="inferred from homology"/>
<dbReference type="GO" id="GO:0016616">
    <property type="term" value="F:oxidoreductase activity, acting on the CH-OH group of donors, NAD or NADP as acceptor"/>
    <property type="evidence" value="ECO:0007669"/>
    <property type="project" value="InterPro"/>
</dbReference>
<organism evidence="5 6">
    <name type="scientific">Dendrothele bispora (strain CBS 962.96)</name>
    <dbReference type="NCBI Taxonomy" id="1314807"/>
    <lineage>
        <taxon>Eukaryota</taxon>
        <taxon>Fungi</taxon>
        <taxon>Dikarya</taxon>
        <taxon>Basidiomycota</taxon>
        <taxon>Agaricomycotina</taxon>
        <taxon>Agaricomycetes</taxon>
        <taxon>Agaricomycetidae</taxon>
        <taxon>Agaricales</taxon>
        <taxon>Agaricales incertae sedis</taxon>
        <taxon>Dendrothele</taxon>
    </lineage>
</organism>
<evidence type="ECO:0000256" key="2">
    <source>
        <dbReference type="ARBA" id="ARBA00023002"/>
    </source>
</evidence>